<comment type="caution">
    <text evidence="2">The sequence shown here is derived from an EMBL/GenBank/DDBJ whole genome shotgun (WGS) entry which is preliminary data.</text>
</comment>
<reference evidence="2 3" key="2">
    <citation type="submission" date="2022-06" db="EMBL/GenBank/DDBJ databases">
        <title>Genomic Encyclopedia of Type Strains, Phase I: the one thousand microbial genomes (KMG-I) project.</title>
        <authorList>
            <person name="Kyrpides N."/>
        </authorList>
    </citation>
    <scope>NUCLEOTIDE SEQUENCE [LARGE SCALE GENOMIC DNA]</scope>
    <source>
        <strain evidence="2 3">DSM 43889</strain>
    </source>
</reference>
<proteinExistence type="predicted"/>
<feature type="region of interest" description="Disordered" evidence="1">
    <location>
        <begin position="12"/>
        <end position="33"/>
    </location>
</feature>
<dbReference type="RefSeq" id="WP_035291263.1">
    <property type="nucleotide sequence ID" value="NZ_AUBJ02000001.1"/>
</dbReference>
<protein>
    <submittedName>
        <fullName evidence="2">Uncharacterized protein</fullName>
    </submittedName>
</protein>
<name>A0ABT1JIG4_ACTCY</name>
<gene>
    <name evidence="2" type="ORF">G443_002359</name>
</gene>
<sequence length="235" mass="25576">MGAVKRFLRRVWSSEPDPGDQLSDGDPSSTGAEPEVAAAAFWRRWEELLPVLSSALGDGEPHRVEHELCSAVELLHPDLHFSVERGVHAIYALVISGQGDPALRTYTDAWMAAAPPQSAIWEYHDAVPPVPDPTGVTVNFGAHRIELADVRVAPLVDESAGLVDVAVFHPLMAELADAAKAAMTFLPLDATLGERLAADRLGRVETAEREPHGAIGLLEFREMVRELDESQRRPT</sequence>
<evidence type="ECO:0000256" key="1">
    <source>
        <dbReference type="SAM" id="MobiDB-lite"/>
    </source>
</evidence>
<dbReference type="Proteomes" id="UP000791080">
    <property type="component" value="Unassembled WGS sequence"/>
</dbReference>
<dbReference type="EMBL" id="AUBJ02000001">
    <property type="protein sequence ID" value="MCP2332089.1"/>
    <property type="molecule type" value="Genomic_DNA"/>
</dbReference>
<organism evidence="2 3">
    <name type="scientific">Actinoalloteichus caeruleus DSM 43889</name>
    <dbReference type="NCBI Taxonomy" id="1120930"/>
    <lineage>
        <taxon>Bacteria</taxon>
        <taxon>Bacillati</taxon>
        <taxon>Actinomycetota</taxon>
        <taxon>Actinomycetes</taxon>
        <taxon>Pseudonocardiales</taxon>
        <taxon>Pseudonocardiaceae</taxon>
        <taxon>Actinoalloteichus</taxon>
        <taxon>Actinoalloteichus cyanogriseus</taxon>
    </lineage>
</organism>
<reference evidence="2 3" key="1">
    <citation type="submission" date="2013-07" db="EMBL/GenBank/DDBJ databases">
        <authorList>
            <consortium name="DOE Joint Genome Institute"/>
            <person name="Reeve W."/>
            <person name="Huntemann M."/>
            <person name="Han J."/>
            <person name="Chen A."/>
            <person name="Kyrpides N."/>
            <person name="Mavromatis K."/>
            <person name="Markowitz V."/>
            <person name="Palaniappan K."/>
            <person name="Ivanova N."/>
            <person name="Schaumberg A."/>
            <person name="Pati A."/>
            <person name="Liolios K."/>
            <person name="Nordberg H.P."/>
            <person name="Cantor M.N."/>
            <person name="Hua S.X."/>
            <person name="Woyke T."/>
        </authorList>
    </citation>
    <scope>NUCLEOTIDE SEQUENCE [LARGE SCALE GENOMIC DNA]</scope>
    <source>
        <strain evidence="2 3">DSM 43889</strain>
    </source>
</reference>
<keyword evidence="3" id="KW-1185">Reference proteome</keyword>
<evidence type="ECO:0000313" key="3">
    <source>
        <dbReference type="Proteomes" id="UP000791080"/>
    </source>
</evidence>
<accession>A0ABT1JIG4</accession>
<evidence type="ECO:0000313" key="2">
    <source>
        <dbReference type="EMBL" id="MCP2332089.1"/>
    </source>
</evidence>